<sequence>MKFSSLTRLIVAILSAASLTFVVASAPSQSATAATKKLLWSQEFNGTKRVGVDKRYFTHDLGNGFGWGNNEKQYYTASSSNILTDGKGNLVITAKRIPETSSILNFCDDCQFTSAKVKTADKLGFMYGRLEARIKTPAGSGMWPAFWMLGASLTDGDTWPDCGEIDILEGKGSEPNRVYGTIHGPGYFGGDGSQRGYGFDNMVPLTSGFNVYAIEWRKNAIDFYFNNNKYYSITAAQVKPNAWVFNKEFFLILNLATGGNFEPNIDPSVQSGSLSIDYIRYYSINGVGKLIKH</sequence>
<dbReference type="InterPro" id="IPR050546">
    <property type="entry name" value="Glycosyl_Hydrlase_16"/>
</dbReference>
<reference evidence="3" key="1">
    <citation type="submission" date="2020-05" db="EMBL/GenBank/DDBJ databases">
        <authorList>
            <person name="Chiriac C."/>
            <person name="Salcher M."/>
            <person name="Ghai R."/>
            <person name="Kavagutti S V."/>
        </authorList>
    </citation>
    <scope>NUCLEOTIDE SEQUENCE</scope>
</reference>
<comment type="similarity">
    <text evidence="1">Belongs to the glycosyl hydrolase 16 family.</text>
</comment>
<dbReference type="Pfam" id="PF00722">
    <property type="entry name" value="Glyco_hydro_16"/>
    <property type="match status" value="1"/>
</dbReference>
<dbReference type="CDD" id="cd08023">
    <property type="entry name" value="GH16_laminarinase_like"/>
    <property type="match status" value="1"/>
</dbReference>
<dbReference type="InterPro" id="IPR000757">
    <property type="entry name" value="Beta-glucanase-like"/>
</dbReference>
<evidence type="ECO:0000313" key="3">
    <source>
        <dbReference type="EMBL" id="CAB4689581.1"/>
    </source>
</evidence>
<gene>
    <name evidence="3" type="ORF">UFOPK2370_00862</name>
</gene>
<name>A0A6J6NS32_9ZZZZ</name>
<evidence type="ECO:0000259" key="2">
    <source>
        <dbReference type="PROSITE" id="PS51762"/>
    </source>
</evidence>
<dbReference type="GO" id="GO:0005975">
    <property type="term" value="P:carbohydrate metabolic process"/>
    <property type="evidence" value="ECO:0007669"/>
    <property type="project" value="InterPro"/>
</dbReference>
<dbReference type="EMBL" id="CAEZXK010000021">
    <property type="protein sequence ID" value="CAB4689581.1"/>
    <property type="molecule type" value="Genomic_DNA"/>
</dbReference>
<accession>A0A6J6NS32</accession>
<dbReference type="GO" id="GO:0004553">
    <property type="term" value="F:hydrolase activity, hydrolyzing O-glycosyl compounds"/>
    <property type="evidence" value="ECO:0007669"/>
    <property type="project" value="InterPro"/>
</dbReference>
<dbReference type="PANTHER" id="PTHR10963">
    <property type="entry name" value="GLYCOSYL HYDROLASE-RELATED"/>
    <property type="match status" value="1"/>
</dbReference>
<dbReference type="Gene3D" id="2.60.120.200">
    <property type="match status" value="1"/>
</dbReference>
<proteinExistence type="inferred from homology"/>
<feature type="domain" description="GH16" evidence="2">
    <location>
        <begin position="19"/>
        <end position="287"/>
    </location>
</feature>
<dbReference type="SUPFAM" id="SSF49899">
    <property type="entry name" value="Concanavalin A-like lectins/glucanases"/>
    <property type="match status" value="1"/>
</dbReference>
<dbReference type="AlphaFoldDB" id="A0A6J6NS32"/>
<evidence type="ECO:0000256" key="1">
    <source>
        <dbReference type="ARBA" id="ARBA00006865"/>
    </source>
</evidence>
<organism evidence="3">
    <name type="scientific">freshwater metagenome</name>
    <dbReference type="NCBI Taxonomy" id="449393"/>
    <lineage>
        <taxon>unclassified sequences</taxon>
        <taxon>metagenomes</taxon>
        <taxon>ecological metagenomes</taxon>
    </lineage>
</organism>
<protein>
    <submittedName>
        <fullName evidence="3">Unannotated protein</fullName>
    </submittedName>
</protein>
<dbReference type="PANTHER" id="PTHR10963:SF55">
    <property type="entry name" value="GLYCOSIDE HYDROLASE FAMILY 16 PROTEIN"/>
    <property type="match status" value="1"/>
</dbReference>
<dbReference type="PROSITE" id="PS51762">
    <property type="entry name" value="GH16_2"/>
    <property type="match status" value="1"/>
</dbReference>
<dbReference type="InterPro" id="IPR013320">
    <property type="entry name" value="ConA-like_dom_sf"/>
</dbReference>